<reference evidence="8" key="1">
    <citation type="journal article" date="2019" name="Int. J. Syst. Evol. Microbiol.">
        <title>The Global Catalogue of Microorganisms (GCM) 10K type strain sequencing project: providing services to taxonomists for standard genome sequencing and annotation.</title>
        <authorList>
            <consortium name="The Broad Institute Genomics Platform"/>
            <consortium name="The Broad Institute Genome Sequencing Center for Infectious Disease"/>
            <person name="Wu L."/>
            <person name="Ma J."/>
        </authorList>
    </citation>
    <scope>NUCLEOTIDE SEQUENCE [LARGE SCALE GENOMIC DNA]</scope>
    <source>
        <strain evidence="8">JCM 18055</strain>
    </source>
</reference>
<dbReference type="PRINTS" id="PR00368">
    <property type="entry name" value="FADPNR"/>
</dbReference>
<proteinExistence type="predicted"/>
<evidence type="ECO:0000256" key="2">
    <source>
        <dbReference type="ARBA" id="ARBA00022630"/>
    </source>
</evidence>
<feature type="domain" description="Reductase C-terminal" evidence="6">
    <location>
        <begin position="319"/>
        <end position="401"/>
    </location>
</feature>
<organism evidence="7 8">
    <name type="scientific">Pseudonocardia yuanmonensis</name>
    <dbReference type="NCBI Taxonomy" id="1095914"/>
    <lineage>
        <taxon>Bacteria</taxon>
        <taxon>Bacillati</taxon>
        <taxon>Actinomycetota</taxon>
        <taxon>Actinomycetes</taxon>
        <taxon>Pseudonocardiales</taxon>
        <taxon>Pseudonocardiaceae</taxon>
        <taxon>Pseudonocardia</taxon>
    </lineage>
</organism>
<dbReference type="InterPro" id="IPR036188">
    <property type="entry name" value="FAD/NAD-bd_sf"/>
</dbReference>
<evidence type="ECO:0000256" key="3">
    <source>
        <dbReference type="ARBA" id="ARBA00022827"/>
    </source>
</evidence>
<keyword evidence="2" id="KW-0285">Flavoprotein</keyword>
<keyword evidence="8" id="KW-1185">Reference proteome</keyword>
<dbReference type="SUPFAM" id="SSF51905">
    <property type="entry name" value="FAD/NAD(P)-binding domain"/>
    <property type="match status" value="1"/>
</dbReference>
<evidence type="ECO:0000259" key="6">
    <source>
        <dbReference type="Pfam" id="PF14759"/>
    </source>
</evidence>
<dbReference type="InterPro" id="IPR023753">
    <property type="entry name" value="FAD/NAD-binding_dom"/>
</dbReference>
<dbReference type="PRINTS" id="PR00411">
    <property type="entry name" value="PNDRDTASEI"/>
</dbReference>
<dbReference type="InterPro" id="IPR028202">
    <property type="entry name" value="Reductase_C"/>
</dbReference>
<dbReference type="EMBL" id="BAABIC010000016">
    <property type="protein sequence ID" value="GAA4701016.1"/>
    <property type="molecule type" value="Genomic_DNA"/>
</dbReference>
<dbReference type="Proteomes" id="UP001500325">
    <property type="component" value="Unassembled WGS sequence"/>
</dbReference>
<dbReference type="InterPro" id="IPR016156">
    <property type="entry name" value="FAD/NAD-linked_Rdtase_dimer_sf"/>
</dbReference>
<dbReference type="Pfam" id="PF14759">
    <property type="entry name" value="Reductase_C"/>
    <property type="match status" value="1"/>
</dbReference>
<feature type="domain" description="FAD/NAD(P)-binding" evidence="5">
    <location>
        <begin position="2"/>
        <end position="299"/>
    </location>
</feature>
<dbReference type="Pfam" id="PF07992">
    <property type="entry name" value="Pyr_redox_2"/>
    <property type="match status" value="1"/>
</dbReference>
<comment type="caution">
    <text evidence="7">The sequence shown here is derived from an EMBL/GenBank/DDBJ whole genome shotgun (WGS) entry which is preliminary data.</text>
</comment>
<dbReference type="PANTHER" id="PTHR43557:SF2">
    <property type="entry name" value="RIESKE DOMAIN-CONTAINING PROTEIN-RELATED"/>
    <property type="match status" value="1"/>
</dbReference>
<evidence type="ECO:0000313" key="7">
    <source>
        <dbReference type="EMBL" id="GAA4701016.1"/>
    </source>
</evidence>
<dbReference type="InterPro" id="IPR050446">
    <property type="entry name" value="FAD-oxidoreductase/Apoptosis"/>
</dbReference>
<accession>A0ABP8X681</accession>
<gene>
    <name evidence="7" type="ORF">GCM10023215_44840</name>
</gene>
<sequence length="410" mass="43014">MTVVVIGAGHGGVQVAASLRAEGHLGPVVLLDGQDHLPYHRPQLSKEFLGPGAGEPQLLRSASFFADQDIDLRLGTAVAALHPARRRVELRNGGTVDYTHVVLALGSSLRRLQVPGHELDGIAQLGSLTDAAALRARLGAARDVVVVGGGFLGLEIAAACAEVGRAVTVVEPQARLLARAVTPPVSDAVRRAHEAAGTVLRVGTGVQRFLGRDGRVRRVVLSDGSELPADLVVIAVGVVANSGIAEAAGLAVDDGVLVDPWLRTSVPDVFAVGDCVARPDRELGAPRRIECVQNAIDQARHVASSIAHGLGEPYGRVPWFWTHQFALRVQTVGLGFPDDDCVLVGDPDGDGFSVCRFRRGRLVAVESVNRTRDHMAARRLLSGGVLPSPAEVGSAGFDLKDHELATRGAA</sequence>
<evidence type="ECO:0000313" key="8">
    <source>
        <dbReference type="Proteomes" id="UP001500325"/>
    </source>
</evidence>
<dbReference type="PANTHER" id="PTHR43557">
    <property type="entry name" value="APOPTOSIS-INDUCING FACTOR 1"/>
    <property type="match status" value="1"/>
</dbReference>
<evidence type="ECO:0000256" key="4">
    <source>
        <dbReference type="ARBA" id="ARBA00023002"/>
    </source>
</evidence>
<evidence type="ECO:0000256" key="1">
    <source>
        <dbReference type="ARBA" id="ARBA00001974"/>
    </source>
</evidence>
<dbReference type="SUPFAM" id="SSF55424">
    <property type="entry name" value="FAD/NAD-linked reductases, dimerisation (C-terminal) domain"/>
    <property type="match status" value="1"/>
</dbReference>
<dbReference type="Gene3D" id="3.30.390.30">
    <property type="match status" value="1"/>
</dbReference>
<keyword evidence="4" id="KW-0560">Oxidoreductase</keyword>
<protein>
    <submittedName>
        <fullName evidence="7">FAD-dependent oxidoreductase</fullName>
    </submittedName>
</protein>
<dbReference type="RefSeq" id="WP_345382698.1">
    <property type="nucleotide sequence ID" value="NZ_BAABIC010000016.1"/>
</dbReference>
<keyword evidence="3" id="KW-0274">FAD</keyword>
<comment type="cofactor">
    <cofactor evidence="1">
        <name>FAD</name>
        <dbReference type="ChEBI" id="CHEBI:57692"/>
    </cofactor>
</comment>
<dbReference type="Gene3D" id="3.50.50.60">
    <property type="entry name" value="FAD/NAD(P)-binding domain"/>
    <property type="match status" value="2"/>
</dbReference>
<evidence type="ECO:0000259" key="5">
    <source>
        <dbReference type="Pfam" id="PF07992"/>
    </source>
</evidence>
<name>A0ABP8X681_9PSEU</name>